<proteinExistence type="predicted"/>
<accession>A0A4Z2I338</accession>
<protein>
    <submittedName>
        <fullName evidence="2">Uncharacterized protein</fullName>
    </submittedName>
</protein>
<evidence type="ECO:0000313" key="3">
    <source>
        <dbReference type="Proteomes" id="UP000314294"/>
    </source>
</evidence>
<organism evidence="2 3">
    <name type="scientific">Liparis tanakae</name>
    <name type="common">Tanaka's snailfish</name>
    <dbReference type="NCBI Taxonomy" id="230148"/>
    <lineage>
        <taxon>Eukaryota</taxon>
        <taxon>Metazoa</taxon>
        <taxon>Chordata</taxon>
        <taxon>Craniata</taxon>
        <taxon>Vertebrata</taxon>
        <taxon>Euteleostomi</taxon>
        <taxon>Actinopterygii</taxon>
        <taxon>Neopterygii</taxon>
        <taxon>Teleostei</taxon>
        <taxon>Neoteleostei</taxon>
        <taxon>Acanthomorphata</taxon>
        <taxon>Eupercaria</taxon>
        <taxon>Perciformes</taxon>
        <taxon>Cottioidei</taxon>
        <taxon>Cottales</taxon>
        <taxon>Liparidae</taxon>
        <taxon>Liparis</taxon>
    </lineage>
</organism>
<reference evidence="2 3" key="1">
    <citation type="submission" date="2019-03" db="EMBL/GenBank/DDBJ databases">
        <title>First draft genome of Liparis tanakae, snailfish: a comprehensive survey of snailfish specific genes.</title>
        <authorList>
            <person name="Kim W."/>
            <person name="Song I."/>
            <person name="Jeong J.-H."/>
            <person name="Kim D."/>
            <person name="Kim S."/>
            <person name="Ryu S."/>
            <person name="Song J.Y."/>
            <person name="Lee S.K."/>
        </authorList>
    </citation>
    <scope>NUCLEOTIDE SEQUENCE [LARGE SCALE GENOMIC DNA]</scope>
    <source>
        <tissue evidence="2">Muscle</tissue>
    </source>
</reference>
<comment type="caution">
    <text evidence="2">The sequence shown here is derived from an EMBL/GenBank/DDBJ whole genome shotgun (WGS) entry which is preliminary data.</text>
</comment>
<feature type="region of interest" description="Disordered" evidence="1">
    <location>
        <begin position="54"/>
        <end position="116"/>
    </location>
</feature>
<evidence type="ECO:0000256" key="1">
    <source>
        <dbReference type="SAM" id="MobiDB-lite"/>
    </source>
</evidence>
<gene>
    <name evidence="2" type="ORF">EYF80_017524</name>
</gene>
<dbReference type="AlphaFoldDB" id="A0A4Z2I338"/>
<dbReference type="EMBL" id="SRLO01000140">
    <property type="protein sequence ID" value="TNN72240.1"/>
    <property type="molecule type" value="Genomic_DNA"/>
</dbReference>
<name>A0A4Z2I338_9TELE</name>
<evidence type="ECO:0000313" key="2">
    <source>
        <dbReference type="EMBL" id="TNN72240.1"/>
    </source>
</evidence>
<sequence>MAAVAESRSLYLQRGGEHKCGFPKPLTVDPLTMSLAVAEGALVCEVQLPSSALTEASRDCSRKQASNGNQSHMDKLQSERGSQGRGHRKASAGSTALHGTTLPPPTQPTPFDTQGMEGVQATTIGSATDMSSHLWHVWVARGFSDPRVVEVVVDQVPAPALVVTAQQRHVALALQGRPLGGEADHCHGAERAFPPDLPGVPPFRKANLAPGAVRALGDRVAVGRLHRMSDRIASSLKDRLQRLRHTSLFSSASMLFQCQQTNAQRIKSVISKYEKTCSRTLAGSLPATPAPPPAAAA</sequence>
<keyword evidence="3" id="KW-1185">Reference proteome</keyword>
<dbReference type="Proteomes" id="UP000314294">
    <property type="component" value="Unassembled WGS sequence"/>
</dbReference>